<organism evidence="3">
    <name type="scientific">Aureoumbra lagunensis</name>
    <dbReference type="NCBI Taxonomy" id="44058"/>
    <lineage>
        <taxon>Eukaryota</taxon>
        <taxon>Sar</taxon>
        <taxon>Stramenopiles</taxon>
        <taxon>Ochrophyta</taxon>
        <taxon>Pelagophyceae</taxon>
        <taxon>Pelagomonadales</taxon>
        <taxon>Aureoumbra</taxon>
    </lineage>
</organism>
<dbReference type="EMBL" id="HBIJ01019654">
    <property type="protein sequence ID" value="CAE0372076.1"/>
    <property type="molecule type" value="Transcribed_RNA"/>
</dbReference>
<dbReference type="AlphaFoldDB" id="A0A7S3K487"/>
<gene>
    <name evidence="3" type="ORF">ALAG00032_LOCUS12859</name>
</gene>
<protein>
    <submittedName>
        <fullName evidence="3">Uncharacterized protein</fullName>
    </submittedName>
</protein>
<feature type="compositionally biased region" description="Polar residues" evidence="1">
    <location>
        <begin position="31"/>
        <end position="48"/>
    </location>
</feature>
<evidence type="ECO:0000256" key="2">
    <source>
        <dbReference type="SAM" id="Phobius"/>
    </source>
</evidence>
<feature type="transmembrane region" description="Helical" evidence="2">
    <location>
        <begin position="99"/>
        <end position="119"/>
    </location>
</feature>
<reference evidence="3" key="1">
    <citation type="submission" date="2021-01" db="EMBL/GenBank/DDBJ databases">
        <authorList>
            <person name="Corre E."/>
            <person name="Pelletier E."/>
            <person name="Niang G."/>
            <person name="Scheremetjew M."/>
            <person name="Finn R."/>
            <person name="Kale V."/>
            <person name="Holt S."/>
            <person name="Cochrane G."/>
            <person name="Meng A."/>
            <person name="Brown T."/>
            <person name="Cohen L."/>
        </authorList>
    </citation>
    <scope>NUCLEOTIDE SEQUENCE</scope>
    <source>
        <strain evidence="3">CCMP1510</strain>
    </source>
</reference>
<keyword evidence="2" id="KW-0472">Membrane</keyword>
<name>A0A7S3K487_9STRA</name>
<keyword evidence="2" id="KW-1133">Transmembrane helix</keyword>
<accession>A0A7S3K487</accession>
<evidence type="ECO:0000256" key="1">
    <source>
        <dbReference type="SAM" id="MobiDB-lite"/>
    </source>
</evidence>
<keyword evidence="2" id="KW-0812">Transmembrane</keyword>
<evidence type="ECO:0000313" key="3">
    <source>
        <dbReference type="EMBL" id="CAE0372076.1"/>
    </source>
</evidence>
<sequence>MSHLRHRSYDTSPLGRDEIDDSTVAGRRSRTPSPRATGNRCSFSPTSPTHRRLPENYQYNDITTTTLHHFHDMPFPSLFALQFWRWLWPKHLYEQQQQYLYLNIWTWFLFLSVFALLIFL</sequence>
<feature type="region of interest" description="Disordered" evidence="1">
    <location>
        <begin position="1"/>
        <end position="54"/>
    </location>
</feature>
<proteinExistence type="predicted"/>